<keyword evidence="3" id="KW-1185">Reference proteome</keyword>
<organism evidence="2 3">
    <name type="scientific">Cerrena zonata</name>
    <dbReference type="NCBI Taxonomy" id="2478898"/>
    <lineage>
        <taxon>Eukaryota</taxon>
        <taxon>Fungi</taxon>
        <taxon>Dikarya</taxon>
        <taxon>Basidiomycota</taxon>
        <taxon>Agaricomycotina</taxon>
        <taxon>Agaricomycetes</taxon>
        <taxon>Polyporales</taxon>
        <taxon>Cerrenaceae</taxon>
        <taxon>Cerrena</taxon>
    </lineage>
</organism>
<accession>A0AAW0FF94</accession>
<reference evidence="2 3" key="1">
    <citation type="submission" date="2022-09" db="EMBL/GenBank/DDBJ databases">
        <authorList>
            <person name="Palmer J.M."/>
        </authorList>
    </citation>
    <scope>NUCLEOTIDE SEQUENCE [LARGE SCALE GENOMIC DNA]</scope>
    <source>
        <strain evidence="2 3">DSM 7382</strain>
    </source>
</reference>
<comment type="caution">
    <text evidence="2">The sequence shown here is derived from an EMBL/GenBank/DDBJ whole genome shotgun (WGS) entry which is preliminary data.</text>
</comment>
<evidence type="ECO:0000313" key="2">
    <source>
        <dbReference type="EMBL" id="KAK7679421.1"/>
    </source>
</evidence>
<dbReference type="Proteomes" id="UP001385951">
    <property type="component" value="Unassembled WGS sequence"/>
</dbReference>
<feature type="signal peptide" evidence="1">
    <location>
        <begin position="1"/>
        <end position="22"/>
    </location>
</feature>
<dbReference type="AlphaFoldDB" id="A0AAW0FF94"/>
<keyword evidence="1" id="KW-0732">Signal</keyword>
<evidence type="ECO:0000313" key="3">
    <source>
        <dbReference type="Proteomes" id="UP001385951"/>
    </source>
</evidence>
<sequence length="135" mass="14215">MQCYSSRLLALIVAVAPAAIMATPIDPTGLTGAATSNELARRSLKLATVWTDSNRGGKAKDLLSSAIPTSCFNLDPPFADSISSIEVESGFLCTFYIDASCSGGSMIIENGEYYANLIGTQFQDSISSFSCSSCF</sequence>
<proteinExistence type="predicted"/>
<gene>
    <name evidence="2" type="ORF">QCA50_017475</name>
</gene>
<feature type="chain" id="PRO_5043821915" evidence="1">
    <location>
        <begin position="23"/>
        <end position="135"/>
    </location>
</feature>
<dbReference type="InterPro" id="IPR011024">
    <property type="entry name" value="G_crystallin-like"/>
</dbReference>
<dbReference type="Gene3D" id="2.60.20.10">
    <property type="entry name" value="Crystallins"/>
    <property type="match status" value="1"/>
</dbReference>
<dbReference type="SUPFAM" id="SSF49695">
    <property type="entry name" value="gamma-Crystallin-like"/>
    <property type="match status" value="1"/>
</dbReference>
<protein>
    <submittedName>
        <fullName evidence="2">Uncharacterized protein</fullName>
    </submittedName>
</protein>
<evidence type="ECO:0000256" key="1">
    <source>
        <dbReference type="SAM" id="SignalP"/>
    </source>
</evidence>
<dbReference type="EMBL" id="JASBNA010000059">
    <property type="protein sequence ID" value="KAK7679421.1"/>
    <property type="molecule type" value="Genomic_DNA"/>
</dbReference>
<name>A0AAW0FF94_9APHY</name>